<dbReference type="GO" id="GO:0020037">
    <property type="term" value="F:heme binding"/>
    <property type="evidence" value="ECO:0007669"/>
    <property type="project" value="InterPro"/>
</dbReference>
<dbReference type="Proteomes" id="UP000550508">
    <property type="component" value="Unassembled WGS sequence"/>
</dbReference>
<reference evidence="6 7" key="1">
    <citation type="submission" date="2020-05" db="EMBL/GenBank/DDBJ databases">
        <authorList>
            <person name="Kim M.K."/>
        </authorList>
    </citation>
    <scope>NUCLEOTIDE SEQUENCE [LARGE SCALE GENOMIC DNA]</scope>
    <source>
        <strain evidence="6 7">BT25</strain>
    </source>
</reference>
<sequence>MMRRAALIVILLAVIAGAGFWYLTAPVRLDPSQLAGVTPGDVQRGVKVFWQGGCASCHTAPGSKGDARLVLAGGVNLVTPFGTFVTPNISPSKQGIGDWSFEDLANAMMAGVAPDGRHFYPAFPYTSYARMQPQDVADLYAYLKTLPPSDNVSGPHKLGFPFNVRRGLGLWKRLYLSPKPVLAIAEATDAVKRGQYLVEGPGHCGECHTPRNAIGGLDKGRWLAGAKAAEGKGVVPNITDGEGGISDWSEKDIAYALESGFTPEFDSLGSSMADVIHNMAQIDASDREAIAAYLKAVPPHPNGYPAPAPQ</sequence>
<feature type="domain" description="Cytochrome c" evidence="5">
    <location>
        <begin position="189"/>
        <end position="298"/>
    </location>
</feature>
<dbReference type="SUPFAM" id="SSF46626">
    <property type="entry name" value="Cytochrome c"/>
    <property type="match status" value="2"/>
</dbReference>
<dbReference type="InterPro" id="IPR036909">
    <property type="entry name" value="Cyt_c-like_dom_sf"/>
</dbReference>
<dbReference type="PROSITE" id="PS51007">
    <property type="entry name" value="CYTC"/>
    <property type="match status" value="2"/>
</dbReference>
<name>A0A849VN42_9HYPH</name>
<dbReference type="Pfam" id="PF00034">
    <property type="entry name" value="Cytochrom_C"/>
    <property type="match status" value="1"/>
</dbReference>
<dbReference type="AlphaFoldDB" id="A0A849VN42"/>
<evidence type="ECO:0000313" key="6">
    <source>
        <dbReference type="EMBL" id="NTS30219.1"/>
    </source>
</evidence>
<dbReference type="GO" id="GO:0009055">
    <property type="term" value="F:electron transfer activity"/>
    <property type="evidence" value="ECO:0007669"/>
    <property type="project" value="InterPro"/>
</dbReference>
<feature type="domain" description="Cytochrome c" evidence="5">
    <location>
        <begin position="40"/>
        <end position="147"/>
    </location>
</feature>
<dbReference type="GO" id="GO:0046872">
    <property type="term" value="F:metal ion binding"/>
    <property type="evidence" value="ECO:0007669"/>
    <property type="project" value="UniProtKB-KW"/>
</dbReference>
<evidence type="ECO:0000256" key="3">
    <source>
        <dbReference type="ARBA" id="ARBA00023004"/>
    </source>
</evidence>
<accession>A0A849VN42</accession>
<gene>
    <name evidence="6" type="ORF">HQ945_03035</name>
</gene>
<dbReference type="EMBL" id="JABUMX010000001">
    <property type="protein sequence ID" value="NTS30219.1"/>
    <property type="molecule type" value="Genomic_DNA"/>
</dbReference>
<keyword evidence="3 4" id="KW-0408">Iron</keyword>
<dbReference type="PANTHER" id="PTHR35008">
    <property type="entry name" value="BLL4482 PROTEIN-RELATED"/>
    <property type="match status" value="1"/>
</dbReference>
<dbReference type="InterPro" id="IPR051459">
    <property type="entry name" value="Cytochrome_c-type_DH"/>
</dbReference>
<organism evidence="6 7">
    <name type="scientific">Phyllobacterium pellucidum</name>
    <dbReference type="NCBI Taxonomy" id="2740464"/>
    <lineage>
        <taxon>Bacteria</taxon>
        <taxon>Pseudomonadati</taxon>
        <taxon>Pseudomonadota</taxon>
        <taxon>Alphaproteobacteria</taxon>
        <taxon>Hyphomicrobiales</taxon>
        <taxon>Phyllobacteriaceae</taxon>
        <taxon>Phyllobacterium</taxon>
    </lineage>
</organism>
<evidence type="ECO:0000256" key="2">
    <source>
        <dbReference type="ARBA" id="ARBA00022723"/>
    </source>
</evidence>
<comment type="caution">
    <text evidence="6">The sequence shown here is derived from an EMBL/GenBank/DDBJ whole genome shotgun (WGS) entry which is preliminary data.</text>
</comment>
<dbReference type="RefSeq" id="WP_174207636.1">
    <property type="nucleotide sequence ID" value="NZ_JABUMX010000001.1"/>
</dbReference>
<keyword evidence="1 4" id="KW-0349">Heme</keyword>
<evidence type="ECO:0000259" key="5">
    <source>
        <dbReference type="PROSITE" id="PS51007"/>
    </source>
</evidence>
<dbReference type="PANTHER" id="PTHR35008:SF8">
    <property type="entry name" value="ALCOHOL DEHYDROGENASE CYTOCHROME C SUBUNIT"/>
    <property type="match status" value="1"/>
</dbReference>
<evidence type="ECO:0000256" key="4">
    <source>
        <dbReference type="PROSITE-ProRule" id="PRU00433"/>
    </source>
</evidence>
<dbReference type="InterPro" id="IPR009056">
    <property type="entry name" value="Cyt_c-like_dom"/>
</dbReference>
<proteinExistence type="predicted"/>
<evidence type="ECO:0000313" key="7">
    <source>
        <dbReference type="Proteomes" id="UP000550508"/>
    </source>
</evidence>
<dbReference type="Gene3D" id="1.10.760.10">
    <property type="entry name" value="Cytochrome c-like domain"/>
    <property type="match status" value="2"/>
</dbReference>
<protein>
    <submittedName>
        <fullName evidence="6">C-type cytochrome</fullName>
    </submittedName>
</protein>
<keyword evidence="2 4" id="KW-0479">Metal-binding</keyword>
<evidence type="ECO:0000256" key="1">
    <source>
        <dbReference type="ARBA" id="ARBA00022617"/>
    </source>
</evidence>
<keyword evidence="7" id="KW-1185">Reference proteome</keyword>